<evidence type="ECO:0000313" key="9">
    <source>
        <dbReference type="Proteomes" id="UP000053660"/>
    </source>
</evidence>
<keyword evidence="2 5" id="KW-0863">Zinc-finger</keyword>
<evidence type="ECO:0000256" key="6">
    <source>
        <dbReference type="SAM" id="MobiDB-lite"/>
    </source>
</evidence>
<feature type="region of interest" description="Disordered" evidence="6">
    <location>
        <begin position="335"/>
        <end position="380"/>
    </location>
</feature>
<evidence type="ECO:0000256" key="3">
    <source>
        <dbReference type="ARBA" id="ARBA00022833"/>
    </source>
</evidence>
<organism evidence="8 9">
    <name type="scientific">Oesophagostomum dentatum</name>
    <name type="common">Nodular worm</name>
    <dbReference type="NCBI Taxonomy" id="61180"/>
    <lineage>
        <taxon>Eukaryota</taxon>
        <taxon>Metazoa</taxon>
        <taxon>Ecdysozoa</taxon>
        <taxon>Nematoda</taxon>
        <taxon>Chromadorea</taxon>
        <taxon>Rhabditida</taxon>
        <taxon>Rhabditina</taxon>
        <taxon>Rhabditomorpha</taxon>
        <taxon>Strongyloidea</taxon>
        <taxon>Strongylidae</taxon>
        <taxon>Oesophagostomum</taxon>
    </lineage>
</organism>
<dbReference type="Proteomes" id="UP000053660">
    <property type="component" value="Unassembled WGS sequence"/>
</dbReference>
<sequence>LKCHVDRCIYKGPQYDSIGFRCTLPSNFEAAFQWICICVADVSRQNNLIIKLVNSLKDEDDDTSEQLHAIIRKPIPPERLLAFPFRVCNRHFNSIPAASVPIAPNVYLPKRPMYSREELFIRLRRRYVFLSEIGFEDVDLDRLEPNGVAIAPSDSPVSCCIPGCTYKSTDISLFSRRYVKMYSIPSISVDYGKWRKNIQNGLGIPSTFDFNLPDGGHICEMHFAEGKRYTRGVMQDPSVFRRLCVEGISPSLARLGSLCFARCALKNCISRDQVTVCVPYPKPGDALHALWTSSLRKADEKFTYTDDMVVCLRHFSFSWQDGVVPVLFLSSESKSESTGNQMSSKRRKADSVDETVKRSRLDSEGGPEFAPSSDGAVPEQKENCCDETQRISETVEQIDMKTGILERVVTQLDITCKNYYDSNGEFSQHMKFQLYDILSELKAQKNIVHSLRTKLEDSVKDFEKKFRWSLDAFPIVSLLEQ</sequence>
<protein>
    <recommendedName>
        <fullName evidence="7">THAP-type domain-containing protein</fullName>
    </recommendedName>
</protein>
<feature type="compositionally biased region" description="Basic and acidic residues" evidence="6">
    <location>
        <begin position="349"/>
        <end position="363"/>
    </location>
</feature>
<dbReference type="OrthoDB" id="5866705at2759"/>
<dbReference type="InterPro" id="IPR006612">
    <property type="entry name" value="THAP_Znf"/>
</dbReference>
<evidence type="ECO:0000256" key="4">
    <source>
        <dbReference type="ARBA" id="ARBA00023125"/>
    </source>
</evidence>
<feature type="domain" description="THAP-type" evidence="7">
    <location>
        <begin position="155"/>
        <end position="240"/>
    </location>
</feature>
<evidence type="ECO:0000313" key="8">
    <source>
        <dbReference type="EMBL" id="KHJ95745.1"/>
    </source>
</evidence>
<name>A0A0B1TK14_OESDE</name>
<dbReference type="EMBL" id="KN549866">
    <property type="protein sequence ID" value="KHJ95745.1"/>
    <property type="molecule type" value="Genomic_DNA"/>
</dbReference>
<dbReference type="GO" id="GO:0008270">
    <property type="term" value="F:zinc ion binding"/>
    <property type="evidence" value="ECO:0007669"/>
    <property type="project" value="UniProtKB-KW"/>
</dbReference>
<evidence type="ECO:0000256" key="1">
    <source>
        <dbReference type="ARBA" id="ARBA00022723"/>
    </source>
</evidence>
<keyword evidence="4 5" id="KW-0238">DNA-binding</keyword>
<proteinExistence type="predicted"/>
<feature type="non-terminal residue" evidence="8">
    <location>
        <position position="1"/>
    </location>
</feature>
<gene>
    <name evidence="8" type="ORF">OESDEN_04305</name>
</gene>
<dbReference type="AlphaFoldDB" id="A0A0B1TK14"/>
<evidence type="ECO:0000256" key="5">
    <source>
        <dbReference type="PROSITE-ProRule" id="PRU00309"/>
    </source>
</evidence>
<accession>A0A0B1TK14</accession>
<dbReference type="SUPFAM" id="SSF57716">
    <property type="entry name" value="Glucocorticoid receptor-like (DNA-binding domain)"/>
    <property type="match status" value="1"/>
</dbReference>
<evidence type="ECO:0000256" key="2">
    <source>
        <dbReference type="ARBA" id="ARBA00022771"/>
    </source>
</evidence>
<evidence type="ECO:0000259" key="7">
    <source>
        <dbReference type="PROSITE" id="PS50950"/>
    </source>
</evidence>
<dbReference type="Pfam" id="PF05485">
    <property type="entry name" value="THAP"/>
    <property type="match status" value="1"/>
</dbReference>
<keyword evidence="3" id="KW-0862">Zinc</keyword>
<keyword evidence="9" id="KW-1185">Reference proteome</keyword>
<dbReference type="GO" id="GO:0003677">
    <property type="term" value="F:DNA binding"/>
    <property type="evidence" value="ECO:0007669"/>
    <property type="project" value="UniProtKB-UniRule"/>
</dbReference>
<keyword evidence="1" id="KW-0479">Metal-binding</keyword>
<dbReference type="SMART" id="SM00980">
    <property type="entry name" value="THAP"/>
    <property type="match status" value="2"/>
</dbReference>
<dbReference type="PROSITE" id="PS50950">
    <property type="entry name" value="ZF_THAP"/>
    <property type="match status" value="1"/>
</dbReference>
<reference evidence="8 9" key="1">
    <citation type="submission" date="2014-03" db="EMBL/GenBank/DDBJ databases">
        <title>Draft genome of the hookworm Oesophagostomum dentatum.</title>
        <authorList>
            <person name="Mitreva M."/>
        </authorList>
    </citation>
    <scope>NUCLEOTIDE SEQUENCE [LARGE SCALE GENOMIC DNA]</scope>
    <source>
        <strain evidence="8 9">OD-Hann</strain>
    </source>
</reference>